<keyword evidence="2" id="KW-1185">Reference proteome</keyword>
<sequence>MKTCIVGNRYLRKAFVRMIGSCCLYHHEHTMIVTRGNGLCVSLPETNAVTRRRRKERVGRERLVIIIRVAAVGASDSEGTSESGGGCGAGGGTPTGWGKLTSDHATGLYIRPFPGDSPPAPQNCWIVHSLFLDLQSS</sequence>
<gene>
    <name evidence="1" type="ORF">SEVIR_4G226501v2</name>
</gene>
<name>A0A4U6VEC5_SETVI</name>
<organism evidence="1 2">
    <name type="scientific">Setaria viridis</name>
    <name type="common">Green bristlegrass</name>
    <name type="synonym">Setaria italica subsp. viridis</name>
    <dbReference type="NCBI Taxonomy" id="4556"/>
    <lineage>
        <taxon>Eukaryota</taxon>
        <taxon>Viridiplantae</taxon>
        <taxon>Streptophyta</taxon>
        <taxon>Embryophyta</taxon>
        <taxon>Tracheophyta</taxon>
        <taxon>Spermatophyta</taxon>
        <taxon>Magnoliopsida</taxon>
        <taxon>Liliopsida</taxon>
        <taxon>Poales</taxon>
        <taxon>Poaceae</taxon>
        <taxon>PACMAD clade</taxon>
        <taxon>Panicoideae</taxon>
        <taxon>Panicodae</taxon>
        <taxon>Paniceae</taxon>
        <taxon>Cenchrinae</taxon>
        <taxon>Setaria</taxon>
    </lineage>
</organism>
<evidence type="ECO:0000313" key="1">
    <source>
        <dbReference type="EMBL" id="TKW22407.1"/>
    </source>
</evidence>
<dbReference type="Proteomes" id="UP000298652">
    <property type="component" value="Chromosome 4"/>
</dbReference>
<evidence type="ECO:0000313" key="2">
    <source>
        <dbReference type="Proteomes" id="UP000298652"/>
    </source>
</evidence>
<accession>A0A4U6VEC5</accession>
<dbReference type="Gramene" id="TKW22407">
    <property type="protein sequence ID" value="TKW22407"/>
    <property type="gene ID" value="SEVIR_4G226501v2"/>
</dbReference>
<dbReference type="AlphaFoldDB" id="A0A4U6VEC5"/>
<dbReference type="EMBL" id="CM016555">
    <property type="protein sequence ID" value="TKW22407.1"/>
    <property type="molecule type" value="Genomic_DNA"/>
</dbReference>
<proteinExistence type="predicted"/>
<reference evidence="1" key="1">
    <citation type="submission" date="2019-03" db="EMBL/GenBank/DDBJ databases">
        <title>WGS assembly of Setaria viridis.</title>
        <authorList>
            <person name="Huang P."/>
            <person name="Jenkins J."/>
            <person name="Grimwood J."/>
            <person name="Barry K."/>
            <person name="Healey A."/>
            <person name="Mamidi S."/>
            <person name="Sreedasyam A."/>
            <person name="Shu S."/>
            <person name="Feldman M."/>
            <person name="Wu J."/>
            <person name="Yu Y."/>
            <person name="Chen C."/>
            <person name="Johnson J."/>
            <person name="Rokhsar D."/>
            <person name="Baxter I."/>
            <person name="Schmutz J."/>
            <person name="Brutnell T."/>
            <person name="Kellogg E."/>
        </authorList>
    </citation>
    <scope>NUCLEOTIDE SEQUENCE [LARGE SCALE GENOMIC DNA]</scope>
</reference>
<protein>
    <submittedName>
        <fullName evidence="1">Uncharacterized protein</fullName>
    </submittedName>
</protein>